<gene>
    <name evidence="11" type="ORF">HNR75_002403</name>
</gene>
<comment type="caution">
    <text evidence="11">The sequence shown here is derived from an EMBL/GenBank/DDBJ whole genome shotgun (WGS) entry which is preliminary data.</text>
</comment>
<feature type="signal peptide" evidence="9">
    <location>
        <begin position="1"/>
        <end position="19"/>
    </location>
</feature>
<feature type="disulfide bond" description="Redox-active" evidence="8">
    <location>
        <begin position="50"/>
        <end position="53"/>
    </location>
</feature>
<sequence>MKKVFVLLAGLLIAPFLQAAPQFKENVNYEVIRQTNTPKPEVMEFFSYYCPHCYQFEPIMAELKKQLPEDVAFKRTPVAFLGKEMGPELQRAYAVADLLKVEDKVTPVLFNRIQAERNPPQNRADVRALFEQAGVDGKDFDGAIDSFAVTGMVAQYDRNTGSMNIRGVPATVVNGKYLVKTEGIKSTEEYIALVKFLLAKKD</sequence>
<dbReference type="Gene3D" id="3.40.30.10">
    <property type="entry name" value="Glutaredoxin"/>
    <property type="match status" value="1"/>
</dbReference>
<proteinExistence type="inferred from homology"/>
<evidence type="ECO:0000256" key="9">
    <source>
        <dbReference type="SAM" id="SignalP"/>
    </source>
</evidence>
<evidence type="ECO:0000256" key="2">
    <source>
        <dbReference type="ARBA" id="ARBA00005791"/>
    </source>
</evidence>
<keyword evidence="3 9" id="KW-0732">Signal</keyword>
<evidence type="ECO:0000256" key="8">
    <source>
        <dbReference type="PIRSR" id="PIRSR001488-1"/>
    </source>
</evidence>
<feature type="domain" description="Thioredoxin" evidence="10">
    <location>
        <begin position="7"/>
        <end position="199"/>
    </location>
</feature>
<name>A0A841GMC9_9GAMM</name>
<comment type="subcellular location">
    <subcellularLocation>
        <location evidence="1 7">Periplasm</location>
    </subcellularLocation>
</comment>
<dbReference type="SUPFAM" id="SSF52833">
    <property type="entry name" value="Thioredoxin-like"/>
    <property type="match status" value="1"/>
</dbReference>
<evidence type="ECO:0000256" key="5">
    <source>
        <dbReference type="ARBA" id="ARBA00023157"/>
    </source>
</evidence>
<evidence type="ECO:0000256" key="3">
    <source>
        <dbReference type="ARBA" id="ARBA00022729"/>
    </source>
</evidence>
<dbReference type="PIRSF" id="PIRSF001488">
    <property type="entry name" value="Tdi_protein"/>
    <property type="match status" value="1"/>
</dbReference>
<dbReference type="InterPro" id="IPR013766">
    <property type="entry name" value="Thioredoxin_domain"/>
</dbReference>
<evidence type="ECO:0000259" key="10">
    <source>
        <dbReference type="PROSITE" id="PS51352"/>
    </source>
</evidence>
<keyword evidence="4 7" id="KW-0574">Periplasm</keyword>
<protein>
    <recommendedName>
        <fullName evidence="7">Thiol:disulfide interchange protein</fullName>
    </recommendedName>
</protein>
<keyword evidence="5 7" id="KW-1015">Disulfide bond</keyword>
<dbReference type="RefSeq" id="WP_188027197.1">
    <property type="nucleotide sequence ID" value="NZ_JACHGR010000008.1"/>
</dbReference>
<dbReference type="Pfam" id="PF01323">
    <property type="entry name" value="DSBA"/>
    <property type="match status" value="1"/>
</dbReference>
<dbReference type="InterPro" id="IPR050824">
    <property type="entry name" value="Thiol_disulfide_DsbA"/>
</dbReference>
<dbReference type="Proteomes" id="UP000585721">
    <property type="component" value="Unassembled WGS sequence"/>
</dbReference>
<comment type="similarity">
    <text evidence="2">Belongs to the thioredoxin family. DsbA subfamily.</text>
</comment>
<keyword evidence="6" id="KW-0676">Redox-active center</keyword>
<evidence type="ECO:0000256" key="6">
    <source>
        <dbReference type="ARBA" id="ARBA00023284"/>
    </source>
</evidence>
<evidence type="ECO:0000256" key="1">
    <source>
        <dbReference type="ARBA" id="ARBA00004418"/>
    </source>
</evidence>
<dbReference type="CDD" id="cd03019">
    <property type="entry name" value="DsbA_DsbA"/>
    <property type="match status" value="1"/>
</dbReference>
<dbReference type="PANTHER" id="PTHR35891:SF2">
    <property type="entry name" value="THIOL:DISULFIDE INTERCHANGE PROTEIN DSBA"/>
    <property type="match status" value="1"/>
</dbReference>
<dbReference type="PANTHER" id="PTHR35891">
    <property type="entry name" value="THIOL:DISULFIDE INTERCHANGE PROTEIN DSBA"/>
    <property type="match status" value="1"/>
</dbReference>
<dbReference type="InterPro" id="IPR036249">
    <property type="entry name" value="Thioredoxin-like_sf"/>
</dbReference>
<reference evidence="11 12" key="1">
    <citation type="submission" date="2020-08" db="EMBL/GenBank/DDBJ databases">
        <title>Genomic Encyclopedia of Type Strains, Phase IV (KMG-IV): sequencing the most valuable type-strain genomes for metagenomic binning, comparative biology and taxonomic classification.</title>
        <authorList>
            <person name="Goeker M."/>
        </authorList>
    </citation>
    <scope>NUCLEOTIDE SEQUENCE [LARGE SCALE GENOMIC DNA]</scope>
    <source>
        <strain evidence="11 12">DSM 22975</strain>
    </source>
</reference>
<dbReference type="GO" id="GO:0042597">
    <property type="term" value="C:periplasmic space"/>
    <property type="evidence" value="ECO:0007669"/>
    <property type="project" value="UniProtKB-SubCell"/>
</dbReference>
<dbReference type="AlphaFoldDB" id="A0A841GMC9"/>
<evidence type="ECO:0000256" key="7">
    <source>
        <dbReference type="PIRNR" id="PIRNR001488"/>
    </source>
</evidence>
<accession>A0A841GMC9</accession>
<dbReference type="GO" id="GO:0015036">
    <property type="term" value="F:disulfide oxidoreductase activity"/>
    <property type="evidence" value="ECO:0007669"/>
    <property type="project" value="UniProtKB-ARBA"/>
</dbReference>
<evidence type="ECO:0000256" key="4">
    <source>
        <dbReference type="ARBA" id="ARBA00022764"/>
    </source>
</evidence>
<organism evidence="11 12">
    <name type="scientific">Tolumonas osonensis</name>
    <dbReference type="NCBI Taxonomy" id="675874"/>
    <lineage>
        <taxon>Bacteria</taxon>
        <taxon>Pseudomonadati</taxon>
        <taxon>Pseudomonadota</taxon>
        <taxon>Gammaproteobacteria</taxon>
        <taxon>Aeromonadales</taxon>
        <taxon>Aeromonadaceae</taxon>
        <taxon>Tolumonas</taxon>
    </lineage>
</organism>
<dbReference type="EMBL" id="JACHGR010000008">
    <property type="protein sequence ID" value="MBB6056465.1"/>
    <property type="molecule type" value="Genomic_DNA"/>
</dbReference>
<evidence type="ECO:0000313" key="12">
    <source>
        <dbReference type="Proteomes" id="UP000585721"/>
    </source>
</evidence>
<dbReference type="InterPro" id="IPR023205">
    <property type="entry name" value="DsbA/DsbL"/>
</dbReference>
<dbReference type="PROSITE" id="PS00194">
    <property type="entry name" value="THIOREDOXIN_1"/>
    <property type="match status" value="1"/>
</dbReference>
<feature type="chain" id="PRO_5032829863" description="Thiol:disulfide interchange protein" evidence="9">
    <location>
        <begin position="20"/>
        <end position="202"/>
    </location>
</feature>
<dbReference type="InterPro" id="IPR017937">
    <property type="entry name" value="Thioredoxin_CS"/>
</dbReference>
<dbReference type="PROSITE" id="PS51352">
    <property type="entry name" value="THIOREDOXIN_2"/>
    <property type="match status" value="1"/>
</dbReference>
<dbReference type="InterPro" id="IPR001853">
    <property type="entry name" value="DSBA-like_thioredoxin_dom"/>
</dbReference>
<evidence type="ECO:0000313" key="11">
    <source>
        <dbReference type="EMBL" id="MBB6056465.1"/>
    </source>
</evidence>
<keyword evidence="12" id="KW-1185">Reference proteome</keyword>